<evidence type="ECO:0000313" key="3">
    <source>
        <dbReference type="Proteomes" id="UP000325315"/>
    </source>
</evidence>
<comment type="caution">
    <text evidence="2">The sequence shown here is derived from an EMBL/GenBank/DDBJ whole genome shotgun (WGS) entry which is preliminary data.</text>
</comment>
<feature type="region of interest" description="Disordered" evidence="1">
    <location>
        <begin position="165"/>
        <end position="190"/>
    </location>
</feature>
<dbReference type="InterPro" id="IPR032567">
    <property type="entry name" value="RTL1-rel"/>
</dbReference>
<keyword evidence="3" id="KW-1185">Reference proteome</keyword>
<dbReference type="SUPFAM" id="SSF56672">
    <property type="entry name" value="DNA/RNA polymerases"/>
    <property type="match status" value="2"/>
</dbReference>
<dbReference type="Gene3D" id="3.30.70.270">
    <property type="match status" value="2"/>
</dbReference>
<dbReference type="AlphaFoldDB" id="A0A5B6WIA3"/>
<dbReference type="InterPro" id="IPR043502">
    <property type="entry name" value="DNA/RNA_pol_sf"/>
</dbReference>
<feature type="compositionally biased region" description="Basic residues" evidence="1">
    <location>
        <begin position="179"/>
        <end position="190"/>
    </location>
</feature>
<dbReference type="EMBL" id="SMMG02000003">
    <property type="protein sequence ID" value="KAA3480835.1"/>
    <property type="molecule type" value="Genomic_DNA"/>
</dbReference>
<organism evidence="2 3">
    <name type="scientific">Gossypium australe</name>
    <dbReference type="NCBI Taxonomy" id="47621"/>
    <lineage>
        <taxon>Eukaryota</taxon>
        <taxon>Viridiplantae</taxon>
        <taxon>Streptophyta</taxon>
        <taxon>Embryophyta</taxon>
        <taxon>Tracheophyta</taxon>
        <taxon>Spermatophyta</taxon>
        <taxon>Magnoliopsida</taxon>
        <taxon>eudicotyledons</taxon>
        <taxon>Gunneridae</taxon>
        <taxon>Pentapetalae</taxon>
        <taxon>rosids</taxon>
        <taxon>malvids</taxon>
        <taxon>Malvales</taxon>
        <taxon>Malvaceae</taxon>
        <taxon>Malvoideae</taxon>
        <taxon>Gossypium</taxon>
    </lineage>
</organism>
<dbReference type="PANTHER" id="PTHR15503">
    <property type="entry name" value="LDOC1 RELATED"/>
    <property type="match status" value="1"/>
</dbReference>
<name>A0A5B6WIA3_9ROSI</name>
<feature type="region of interest" description="Disordered" evidence="1">
    <location>
        <begin position="113"/>
        <end position="145"/>
    </location>
</feature>
<accession>A0A5B6WIA3</accession>
<dbReference type="PANTHER" id="PTHR15503:SF45">
    <property type="entry name" value="RNA-DIRECTED DNA POLYMERASE HOMOLOG"/>
    <property type="match status" value="1"/>
</dbReference>
<sequence length="522" mass="58920">MLRILERVARPNAGAGGRGVAPNVAEYWTEATKRIMDDLDCTPEQKLKSAVSLLRDEAYQCCYARSMVVTKYEQCVHFKDGLRDILRVLIALQRERDSAALIDKAKIAEEVKHVQRQTRERGRSKRDLEPSSFVQRHKKKTRVDGPVRVRTPIAAAGKQSCTDYVRGHGQARRDNGLGRGRRAPGRGAGHTKVRQPALVFVAHCHEEGDASDVITGVPLEVQGTIFLADLMELPFGVFDLLLGIDWLVKHRVSLDCATKRVVMRTEEDNKVVVIGECRNYLTNVISVLRAENLELPELPPNRKVEFGIELLLGIALVFIAPYRMALKELVELKAQTQELLDRGFICPAVSPRGAPDEHDEHLRVVLQILREKHLYATFSKCEFWLREATFLGHVVSVEGIRIDPRKIEAILDWKQPKMASDIYSFLGLAGYYRWAPVLIQLESGKEFTVYSDASHVGLGCVLMQKGKRRWIELLKDYDCTIEYNPGKANVVADALRRKAMTDLRAMFARLSLFDDGSLLAKL</sequence>
<dbReference type="Gene3D" id="3.10.10.10">
    <property type="entry name" value="HIV Type 1 Reverse Transcriptase, subunit A, domain 1"/>
    <property type="match status" value="1"/>
</dbReference>
<dbReference type="Gene3D" id="2.40.70.10">
    <property type="entry name" value="Acid Proteases"/>
    <property type="match status" value="1"/>
</dbReference>
<gene>
    <name evidence="2" type="ORF">EPI10_021245</name>
</gene>
<protein>
    <submittedName>
        <fullName evidence="2">Reverse transcriptase</fullName>
    </submittedName>
</protein>
<dbReference type="GO" id="GO:0003964">
    <property type="term" value="F:RNA-directed DNA polymerase activity"/>
    <property type="evidence" value="ECO:0007669"/>
    <property type="project" value="UniProtKB-KW"/>
</dbReference>
<evidence type="ECO:0000313" key="2">
    <source>
        <dbReference type="EMBL" id="KAA3480835.1"/>
    </source>
</evidence>
<keyword evidence="2" id="KW-0808">Transferase</keyword>
<proteinExistence type="predicted"/>
<dbReference type="Pfam" id="PF08284">
    <property type="entry name" value="RVP_2"/>
    <property type="match status" value="1"/>
</dbReference>
<dbReference type="Proteomes" id="UP000325315">
    <property type="component" value="Unassembled WGS sequence"/>
</dbReference>
<feature type="compositionally biased region" description="Basic and acidic residues" evidence="1">
    <location>
        <begin position="113"/>
        <end position="129"/>
    </location>
</feature>
<evidence type="ECO:0000256" key="1">
    <source>
        <dbReference type="SAM" id="MobiDB-lite"/>
    </source>
</evidence>
<keyword evidence="2" id="KW-0548">Nucleotidyltransferase</keyword>
<dbReference type="InterPro" id="IPR021109">
    <property type="entry name" value="Peptidase_aspartic_dom_sf"/>
</dbReference>
<keyword evidence="2" id="KW-0695">RNA-directed DNA polymerase</keyword>
<dbReference type="OrthoDB" id="1936908at2759"/>
<reference evidence="2" key="1">
    <citation type="submission" date="2019-08" db="EMBL/GenBank/DDBJ databases">
        <authorList>
            <person name="Liu F."/>
        </authorList>
    </citation>
    <scope>NUCLEOTIDE SEQUENCE [LARGE SCALE GENOMIC DNA]</scope>
    <source>
        <strain evidence="2">PA1801</strain>
        <tissue evidence="2">Leaf</tissue>
    </source>
</reference>
<dbReference type="InterPro" id="IPR043128">
    <property type="entry name" value="Rev_trsase/Diguanyl_cyclase"/>
</dbReference>